<dbReference type="Gene3D" id="1.10.287.1040">
    <property type="entry name" value="Exonuclease VII, small subunit"/>
    <property type="match status" value="1"/>
</dbReference>
<dbReference type="NCBIfam" id="TIGR01280">
    <property type="entry name" value="xseB"/>
    <property type="match status" value="1"/>
</dbReference>
<keyword evidence="5 6" id="KW-0269">Exonuclease</keyword>
<keyword evidence="3 6" id="KW-0540">Nuclease</keyword>
<comment type="subcellular location">
    <subcellularLocation>
        <location evidence="6">Cytoplasm</location>
    </subcellularLocation>
</comment>
<dbReference type="PANTHER" id="PTHR34137">
    <property type="entry name" value="EXODEOXYRIBONUCLEASE 7 SMALL SUBUNIT"/>
    <property type="match status" value="1"/>
</dbReference>
<proteinExistence type="inferred from homology"/>
<sequence length="75" mass="8880">MKKENFEEAFKKLEEIIDQLENKELSLDESLKLFQEGTKLYQQCHSKLDEAEKRISKILDDNGSIKMVPFETEEE</sequence>
<evidence type="ECO:0000256" key="3">
    <source>
        <dbReference type="ARBA" id="ARBA00022722"/>
    </source>
</evidence>
<dbReference type="InterPro" id="IPR003761">
    <property type="entry name" value="Exonuc_VII_S"/>
</dbReference>
<keyword evidence="2 6" id="KW-0963">Cytoplasm</keyword>
<dbReference type="InterPro" id="IPR037004">
    <property type="entry name" value="Exonuc_VII_ssu_sf"/>
</dbReference>
<dbReference type="Pfam" id="PF02609">
    <property type="entry name" value="Exonuc_VII_S"/>
    <property type="match status" value="1"/>
</dbReference>
<dbReference type="SUPFAM" id="SSF116842">
    <property type="entry name" value="XseB-like"/>
    <property type="match status" value="1"/>
</dbReference>
<comment type="catalytic activity">
    <reaction evidence="6">
        <text>Exonucleolytic cleavage in either 5'- to 3'- or 3'- to 5'-direction to yield nucleoside 5'-phosphates.</text>
        <dbReference type="EC" id="3.1.11.6"/>
    </reaction>
</comment>
<evidence type="ECO:0000256" key="7">
    <source>
        <dbReference type="SAM" id="Coils"/>
    </source>
</evidence>
<gene>
    <name evidence="6 8" type="primary">xseB</name>
    <name evidence="8" type="ORF">F8153_11300</name>
</gene>
<evidence type="ECO:0000313" key="9">
    <source>
        <dbReference type="Proteomes" id="UP000465601"/>
    </source>
</evidence>
<evidence type="ECO:0000256" key="4">
    <source>
        <dbReference type="ARBA" id="ARBA00022801"/>
    </source>
</evidence>
<dbReference type="GO" id="GO:0006308">
    <property type="term" value="P:DNA catabolic process"/>
    <property type="evidence" value="ECO:0007669"/>
    <property type="project" value="UniProtKB-UniRule"/>
</dbReference>
<dbReference type="OrthoDB" id="1697399at2"/>
<keyword evidence="9" id="KW-1185">Reference proteome</keyword>
<evidence type="ECO:0000256" key="1">
    <source>
        <dbReference type="ARBA" id="ARBA00009998"/>
    </source>
</evidence>
<dbReference type="PANTHER" id="PTHR34137:SF1">
    <property type="entry name" value="EXODEOXYRIBONUCLEASE 7 SMALL SUBUNIT"/>
    <property type="match status" value="1"/>
</dbReference>
<dbReference type="GO" id="GO:0008855">
    <property type="term" value="F:exodeoxyribonuclease VII activity"/>
    <property type="evidence" value="ECO:0007669"/>
    <property type="project" value="UniProtKB-UniRule"/>
</dbReference>
<dbReference type="GO" id="GO:0009318">
    <property type="term" value="C:exodeoxyribonuclease VII complex"/>
    <property type="evidence" value="ECO:0007669"/>
    <property type="project" value="UniProtKB-UniRule"/>
</dbReference>
<keyword evidence="4 6" id="KW-0378">Hydrolase</keyword>
<dbReference type="GO" id="GO:0005829">
    <property type="term" value="C:cytosol"/>
    <property type="evidence" value="ECO:0007669"/>
    <property type="project" value="TreeGrafter"/>
</dbReference>
<comment type="similarity">
    <text evidence="1 6">Belongs to the XseB family.</text>
</comment>
<keyword evidence="7" id="KW-0175">Coiled coil</keyword>
<evidence type="ECO:0000256" key="5">
    <source>
        <dbReference type="ARBA" id="ARBA00022839"/>
    </source>
</evidence>
<comment type="function">
    <text evidence="6">Bidirectionally degrades single-stranded DNA into large acid-insoluble oligonucleotides, which are then degraded further into small acid-soluble oligonucleotides.</text>
</comment>
<accession>A0A833HN58</accession>
<feature type="coiled-coil region" evidence="7">
    <location>
        <begin position="3"/>
        <end position="61"/>
    </location>
</feature>
<organism evidence="8 9">
    <name type="scientific">Alkaliphilus serpentinus</name>
    <dbReference type="NCBI Taxonomy" id="1482731"/>
    <lineage>
        <taxon>Bacteria</taxon>
        <taxon>Bacillati</taxon>
        <taxon>Bacillota</taxon>
        <taxon>Clostridia</taxon>
        <taxon>Peptostreptococcales</taxon>
        <taxon>Natronincolaceae</taxon>
        <taxon>Alkaliphilus</taxon>
    </lineage>
</organism>
<evidence type="ECO:0000256" key="2">
    <source>
        <dbReference type="ARBA" id="ARBA00022490"/>
    </source>
</evidence>
<dbReference type="EMBL" id="WBZB01000040">
    <property type="protein sequence ID" value="KAB3527567.1"/>
    <property type="molecule type" value="Genomic_DNA"/>
</dbReference>
<dbReference type="PIRSF" id="PIRSF006488">
    <property type="entry name" value="Exonuc_VII_S"/>
    <property type="match status" value="1"/>
</dbReference>
<dbReference type="Proteomes" id="UP000465601">
    <property type="component" value="Unassembled WGS sequence"/>
</dbReference>
<reference evidence="8 9" key="1">
    <citation type="submission" date="2019-10" db="EMBL/GenBank/DDBJ databases">
        <title>Alkaliphilus serpentinus sp. nov. and Alkaliphilus pronyensis sp. nov., two novel anaerobic alkaliphilic species isolated from the serpentinized-hosted hydrothermal field of the Prony Bay (New Caledonia).</title>
        <authorList>
            <person name="Postec A."/>
        </authorList>
    </citation>
    <scope>NUCLEOTIDE SEQUENCE [LARGE SCALE GENOMIC DNA]</scope>
    <source>
        <strain evidence="8 9">LacT</strain>
    </source>
</reference>
<dbReference type="AlphaFoldDB" id="A0A833HN58"/>
<dbReference type="NCBIfam" id="NF002140">
    <property type="entry name" value="PRK00977.1-4"/>
    <property type="match status" value="1"/>
</dbReference>
<dbReference type="RefSeq" id="WP_151866461.1">
    <property type="nucleotide sequence ID" value="NZ_WBZB01000040.1"/>
</dbReference>
<comment type="caution">
    <text evidence="8">The sequence shown here is derived from an EMBL/GenBank/DDBJ whole genome shotgun (WGS) entry which is preliminary data.</text>
</comment>
<protein>
    <recommendedName>
        <fullName evidence="6">Exodeoxyribonuclease 7 small subunit</fullName>
        <ecNumber evidence="6">3.1.11.6</ecNumber>
    </recommendedName>
    <alternativeName>
        <fullName evidence="6">Exodeoxyribonuclease VII small subunit</fullName>
        <shortName evidence="6">Exonuclease VII small subunit</shortName>
    </alternativeName>
</protein>
<dbReference type="EC" id="3.1.11.6" evidence="6"/>
<evidence type="ECO:0000256" key="6">
    <source>
        <dbReference type="HAMAP-Rule" id="MF_00337"/>
    </source>
</evidence>
<comment type="subunit">
    <text evidence="6">Heterooligomer composed of large and small subunits.</text>
</comment>
<dbReference type="HAMAP" id="MF_00337">
    <property type="entry name" value="Exonuc_7_S"/>
    <property type="match status" value="1"/>
</dbReference>
<name>A0A833HN58_9FIRM</name>
<evidence type="ECO:0000313" key="8">
    <source>
        <dbReference type="EMBL" id="KAB3527567.1"/>
    </source>
</evidence>